<dbReference type="AlphaFoldDB" id="A0A0S4IPK3"/>
<organism evidence="2 3">
    <name type="scientific">Bodo saltans</name>
    <name type="common">Flagellated protozoan</name>
    <dbReference type="NCBI Taxonomy" id="75058"/>
    <lineage>
        <taxon>Eukaryota</taxon>
        <taxon>Discoba</taxon>
        <taxon>Euglenozoa</taxon>
        <taxon>Kinetoplastea</taxon>
        <taxon>Metakinetoplastina</taxon>
        <taxon>Eubodonida</taxon>
        <taxon>Bodonidae</taxon>
        <taxon>Bodo</taxon>
    </lineage>
</organism>
<dbReference type="GO" id="GO:0019005">
    <property type="term" value="C:SCF ubiquitin ligase complex"/>
    <property type="evidence" value="ECO:0007669"/>
    <property type="project" value="TreeGrafter"/>
</dbReference>
<feature type="non-terminal residue" evidence="2">
    <location>
        <position position="1"/>
    </location>
</feature>
<dbReference type="EMBL" id="CYKH01000428">
    <property type="protein sequence ID" value="CUF87223.1"/>
    <property type="molecule type" value="Genomic_DNA"/>
</dbReference>
<dbReference type="OrthoDB" id="263256at2759"/>
<dbReference type="Proteomes" id="UP000051952">
    <property type="component" value="Unassembled WGS sequence"/>
</dbReference>
<feature type="domain" description="F-box/LRR-repeat protein 15-like leucin rich repeat" evidence="1">
    <location>
        <begin position="129"/>
        <end position="225"/>
    </location>
</feature>
<dbReference type="GO" id="GO:0031146">
    <property type="term" value="P:SCF-dependent proteasomal ubiquitin-dependent protein catabolic process"/>
    <property type="evidence" value="ECO:0007669"/>
    <property type="project" value="TreeGrafter"/>
</dbReference>
<name>A0A0S4IPK3_BODSA</name>
<dbReference type="SMART" id="SM00367">
    <property type="entry name" value="LRR_CC"/>
    <property type="match status" value="3"/>
</dbReference>
<dbReference type="InterPro" id="IPR032675">
    <property type="entry name" value="LRR_dom_sf"/>
</dbReference>
<dbReference type="PANTHER" id="PTHR13318">
    <property type="entry name" value="PARTNER OF PAIRED, ISOFORM B-RELATED"/>
    <property type="match status" value="1"/>
</dbReference>
<evidence type="ECO:0000313" key="3">
    <source>
        <dbReference type="Proteomes" id="UP000051952"/>
    </source>
</evidence>
<proteinExistence type="predicted"/>
<dbReference type="Gene3D" id="3.80.10.10">
    <property type="entry name" value="Ribonuclease Inhibitor"/>
    <property type="match status" value="1"/>
</dbReference>
<dbReference type="SUPFAM" id="SSF52047">
    <property type="entry name" value="RNI-like"/>
    <property type="match status" value="1"/>
</dbReference>
<dbReference type="InterPro" id="IPR057207">
    <property type="entry name" value="FBXL15_LRR"/>
</dbReference>
<evidence type="ECO:0000259" key="1">
    <source>
        <dbReference type="Pfam" id="PF25372"/>
    </source>
</evidence>
<protein>
    <submittedName>
        <fullName evidence="2">Leucine-rich repeat protein, putative</fullName>
    </submittedName>
</protein>
<dbReference type="Pfam" id="PF25372">
    <property type="entry name" value="DUF7885"/>
    <property type="match status" value="1"/>
</dbReference>
<keyword evidence="3" id="KW-1185">Reference proteome</keyword>
<gene>
    <name evidence="2" type="ORF">BSAL_66620</name>
</gene>
<sequence>KDHRCRPCQHCFAAATSTSLPRPLLLDHRCRPCERCLAAATAAPQPPQLQPDHRCGTCERCLITDAGRARVAACGYIFDGQFSNSWPYCEDEHFASRLQKRKQESQVQAFALEFLDASFTDFTSSINLSFLSRLQQVRRLELNCCRESDFTHIESLHSLTQLSVFHCQGVTDSFLAHVSILRQLQSLDVSSCPMITDAGLMHLVSLHQLKLLNLSNCPLITDAGFVLCFNAAATDVSGAAQLH</sequence>
<accession>A0A0S4IPK3</accession>
<dbReference type="VEuPathDB" id="TriTrypDB:BSAL_66620"/>
<evidence type="ECO:0000313" key="2">
    <source>
        <dbReference type="EMBL" id="CUF87223.1"/>
    </source>
</evidence>
<reference evidence="3" key="1">
    <citation type="submission" date="2015-09" db="EMBL/GenBank/DDBJ databases">
        <authorList>
            <consortium name="Pathogen Informatics"/>
        </authorList>
    </citation>
    <scope>NUCLEOTIDE SEQUENCE [LARGE SCALE GENOMIC DNA]</scope>
    <source>
        <strain evidence="3">Lake Konstanz</strain>
    </source>
</reference>
<dbReference type="InterPro" id="IPR006553">
    <property type="entry name" value="Leu-rich_rpt_Cys-con_subtyp"/>
</dbReference>